<proteinExistence type="predicted"/>
<organism evidence="1 2">
    <name type="scientific">Kutzneria buriramensis</name>
    <dbReference type="NCBI Taxonomy" id="1045776"/>
    <lineage>
        <taxon>Bacteria</taxon>
        <taxon>Bacillati</taxon>
        <taxon>Actinomycetota</taxon>
        <taxon>Actinomycetes</taxon>
        <taxon>Pseudonocardiales</taxon>
        <taxon>Pseudonocardiaceae</taxon>
        <taxon>Kutzneria</taxon>
    </lineage>
</organism>
<evidence type="ECO:0000313" key="2">
    <source>
        <dbReference type="Proteomes" id="UP000256269"/>
    </source>
</evidence>
<dbReference type="Gene3D" id="1.10.357.10">
    <property type="entry name" value="Tetracycline Repressor, domain 2"/>
    <property type="match status" value="1"/>
</dbReference>
<dbReference type="InterPro" id="IPR036271">
    <property type="entry name" value="Tet_transcr_reg_TetR-rel_C_sf"/>
</dbReference>
<evidence type="ECO:0000313" key="1">
    <source>
        <dbReference type="EMBL" id="REH46242.1"/>
    </source>
</evidence>
<accession>A0A3E0HIM1</accession>
<dbReference type="AlphaFoldDB" id="A0A3E0HIM1"/>
<dbReference type="SUPFAM" id="SSF48498">
    <property type="entry name" value="Tetracyclin repressor-like, C-terminal domain"/>
    <property type="match status" value="1"/>
</dbReference>
<dbReference type="EMBL" id="QUNO01000007">
    <property type="protein sequence ID" value="REH46242.1"/>
    <property type="molecule type" value="Genomic_DNA"/>
</dbReference>
<dbReference type="Proteomes" id="UP000256269">
    <property type="component" value="Unassembled WGS sequence"/>
</dbReference>
<name>A0A3E0HIM1_9PSEU</name>
<comment type="caution">
    <text evidence="1">The sequence shown here is derived from an EMBL/GenBank/DDBJ whole genome shotgun (WGS) entry which is preliminary data.</text>
</comment>
<gene>
    <name evidence="1" type="ORF">BCF44_107375</name>
</gene>
<sequence length="55" mass="5847">MAAWQDACGASAIAMFGVLCRRRNAAPLIGERVPVGSHAMLHRERALVLLLAAGF</sequence>
<reference evidence="1 2" key="1">
    <citation type="submission" date="2018-08" db="EMBL/GenBank/DDBJ databases">
        <title>Genomic Encyclopedia of Archaeal and Bacterial Type Strains, Phase II (KMG-II): from individual species to whole genera.</title>
        <authorList>
            <person name="Goeker M."/>
        </authorList>
    </citation>
    <scope>NUCLEOTIDE SEQUENCE [LARGE SCALE GENOMIC DNA]</scope>
    <source>
        <strain evidence="1 2">DSM 45791</strain>
    </source>
</reference>
<keyword evidence="2" id="KW-1185">Reference proteome</keyword>
<protein>
    <submittedName>
        <fullName evidence="1">Uncharacterized protein</fullName>
    </submittedName>
</protein>
<dbReference type="RefSeq" id="WP_211353164.1">
    <property type="nucleotide sequence ID" value="NZ_CP144375.1"/>
</dbReference>